<dbReference type="AlphaFoldDB" id="A0A1G6X3Z4"/>
<dbReference type="PANTHER" id="PTHR35333">
    <property type="entry name" value="BETA-LACTAMASE"/>
    <property type="match status" value="1"/>
</dbReference>
<dbReference type="GO" id="GO:0008800">
    <property type="term" value="F:beta-lactamase activity"/>
    <property type="evidence" value="ECO:0007669"/>
    <property type="project" value="InterPro"/>
</dbReference>
<feature type="region of interest" description="Disordered" evidence="1">
    <location>
        <begin position="42"/>
        <end position="77"/>
    </location>
</feature>
<sequence length="305" mass="32150">MRHHRSGASLALLILFAVAATGCASPPRTVALPATPALESIVESPTTSPTPEPEPSQPPTPPPTRAPGKPPKTARPDALTAAVRAVQGSATVGALVIDRESGGEVLAVQPDRGFRSASLVKLLMAIDALGRGADTRTRERIEVMLRLSDDDVADALWVQGGGAALVTRTARAIGLTGARPPAIPGRWGDVLLTPRDIGRIYLHVLNRLPAADRDLIVAALAAAPRQAADGFDQHFGIPDGVTAQWAVKQGWSNSKSDIVLHSTGLVGPRWRYVVVLLTEHPLSVRWKTAAHSVTAGAETLNRLFT</sequence>
<proteinExistence type="predicted"/>
<dbReference type="EMBL" id="FMZZ01000016">
    <property type="protein sequence ID" value="SDD72852.1"/>
    <property type="molecule type" value="Genomic_DNA"/>
</dbReference>
<dbReference type="GO" id="GO:0030655">
    <property type="term" value="P:beta-lactam antibiotic catabolic process"/>
    <property type="evidence" value="ECO:0007669"/>
    <property type="project" value="InterPro"/>
</dbReference>
<dbReference type="PROSITE" id="PS51257">
    <property type="entry name" value="PROKAR_LIPOPROTEIN"/>
    <property type="match status" value="1"/>
</dbReference>
<organism evidence="3 4">
    <name type="scientific">Actinokineospora iranica</name>
    <dbReference type="NCBI Taxonomy" id="1271860"/>
    <lineage>
        <taxon>Bacteria</taxon>
        <taxon>Bacillati</taxon>
        <taxon>Actinomycetota</taxon>
        <taxon>Actinomycetes</taxon>
        <taxon>Pseudonocardiales</taxon>
        <taxon>Pseudonocardiaceae</taxon>
        <taxon>Actinokineospora</taxon>
    </lineage>
</organism>
<name>A0A1G6X3Z4_9PSEU</name>
<keyword evidence="4" id="KW-1185">Reference proteome</keyword>
<dbReference type="Gene3D" id="3.40.710.10">
    <property type="entry name" value="DD-peptidase/beta-lactamase superfamily"/>
    <property type="match status" value="1"/>
</dbReference>
<evidence type="ECO:0008006" key="5">
    <source>
        <dbReference type="Google" id="ProtNLM"/>
    </source>
</evidence>
<evidence type="ECO:0000256" key="2">
    <source>
        <dbReference type="SAM" id="SignalP"/>
    </source>
</evidence>
<dbReference type="Proteomes" id="UP000199501">
    <property type="component" value="Unassembled WGS sequence"/>
</dbReference>
<feature type="chain" id="PRO_5039077220" description="Beta-lactamase class A" evidence="2">
    <location>
        <begin position="20"/>
        <end position="305"/>
    </location>
</feature>
<keyword evidence="2" id="KW-0732">Signal</keyword>
<dbReference type="STRING" id="1271860.SAMN05216174_11695"/>
<feature type="signal peptide" evidence="2">
    <location>
        <begin position="1"/>
        <end position="19"/>
    </location>
</feature>
<evidence type="ECO:0000313" key="3">
    <source>
        <dbReference type="EMBL" id="SDD72852.1"/>
    </source>
</evidence>
<dbReference type="InterPro" id="IPR000871">
    <property type="entry name" value="Beta-lactam_class-A"/>
</dbReference>
<feature type="compositionally biased region" description="Pro residues" evidence="1">
    <location>
        <begin position="48"/>
        <end position="70"/>
    </location>
</feature>
<dbReference type="GO" id="GO:0046677">
    <property type="term" value="P:response to antibiotic"/>
    <property type="evidence" value="ECO:0007669"/>
    <property type="project" value="InterPro"/>
</dbReference>
<reference evidence="4" key="1">
    <citation type="submission" date="2016-10" db="EMBL/GenBank/DDBJ databases">
        <authorList>
            <person name="Varghese N."/>
            <person name="Submissions S."/>
        </authorList>
    </citation>
    <scope>NUCLEOTIDE SEQUENCE [LARGE SCALE GENOMIC DNA]</scope>
    <source>
        <strain evidence="4">IBRC-M 10403</strain>
    </source>
</reference>
<dbReference type="SUPFAM" id="SSF56601">
    <property type="entry name" value="beta-lactamase/transpeptidase-like"/>
    <property type="match status" value="1"/>
</dbReference>
<dbReference type="InterPro" id="IPR012338">
    <property type="entry name" value="Beta-lactam/transpept-like"/>
</dbReference>
<accession>A0A1G6X3Z4</accession>
<evidence type="ECO:0000313" key="4">
    <source>
        <dbReference type="Proteomes" id="UP000199501"/>
    </source>
</evidence>
<gene>
    <name evidence="3" type="ORF">SAMN05216174_11695</name>
</gene>
<protein>
    <recommendedName>
        <fullName evidence="5">Beta-lactamase class A</fullName>
    </recommendedName>
</protein>
<dbReference type="PANTHER" id="PTHR35333:SF3">
    <property type="entry name" value="BETA-LACTAMASE-TYPE TRANSPEPTIDASE FOLD CONTAINING PROTEIN"/>
    <property type="match status" value="1"/>
</dbReference>
<evidence type="ECO:0000256" key="1">
    <source>
        <dbReference type="SAM" id="MobiDB-lite"/>
    </source>
</evidence>